<dbReference type="Gene3D" id="3.30.420.10">
    <property type="entry name" value="Ribonuclease H-like superfamily/Ribonuclease H"/>
    <property type="match status" value="1"/>
</dbReference>
<dbReference type="InterPro" id="IPR036397">
    <property type="entry name" value="RNaseH_sf"/>
</dbReference>
<evidence type="ECO:0000313" key="6">
    <source>
        <dbReference type="Proteomes" id="UP000275078"/>
    </source>
</evidence>
<reference evidence="5 6" key="1">
    <citation type="journal article" date="2018" name="Nat. Ecol. Evol.">
        <title>Pezizomycetes genomes reveal the molecular basis of ectomycorrhizal truffle lifestyle.</title>
        <authorList>
            <person name="Murat C."/>
            <person name="Payen T."/>
            <person name="Noel B."/>
            <person name="Kuo A."/>
            <person name="Morin E."/>
            <person name="Chen J."/>
            <person name="Kohler A."/>
            <person name="Krizsan K."/>
            <person name="Balestrini R."/>
            <person name="Da Silva C."/>
            <person name="Montanini B."/>
            <person name="Hainaut M."/>
            <person name="Levati E."/>
            <person name="Barry K.W."/>
            <person name="Belfiori B."/>
            <person name="Cichocki N."/>
            <person name="Clum A."/>
            <person name="Dockter R.B."/>
            <person name="Fauchery L."/>
            <person name="Guy J."/>
            <person name="Iotti M."/>
            <person name="Le Tacon F."/>
            <person name="Lindquist E.A."/>
            <person name="Lipzen A."/>
            <person name="Malagnac F."/>
            <person name="Mello A."/>
            <person name="Molinier V."/>
            <person name="Miyauchi S."/>
            <person name="Poulain J."/>
            <person name="Riccioni C."/>
            <person name="Rubini A."/>
            <person name="Sitrit Y."/>
            <person name="Splivallo R."/>
            <person name="Traeger S."/>
            <person name="Wang M."/>
            <person name="Zifcakova L."/>
            <person name="Wipf D."/>
            <person name="Zambonelli A."/>
            <person name="Paolocci F."/>
            <person name="Nowrousian M."/>
            <person name="Ottonello S."/>
            <person name="Baldrian P."/>
            <person name="Spatafora J.W."/>
            <person name="Henrissat B."/>
            <person name="Nagy L.G."/>
            <person name="Aury J.M."/>
            <person name="Wincker P."/>
            <person name="Grigoriev I.V."/>
            <person name="Bonfante P."/>
            <person name="Martin F.M."/>
        </authorList>
    </citation>
    <scope>NUCLEOTIDE SEQUENCE [LARGE SCALE GENOMIC DNA]</scope>
    <source>
        <strain evidence="5 6">RN42</strain>
    </source>
</reference>
<evidence type="ECO:0000256" key="4">
    <source>
        <dbReference type="SAM" id="MobiDB-lite"/>
    </source>
</evidence>
<dbReference type="EMBL" id="ML119666">
    <property type="protein sequence ID" value="RPA83262.1"/>
    <property type="molecule type" value="Genomic_DNA"/>
</dbReference>
<feature type="region of interest" description="Disordered" evidence="4">
    <location>
        <begin position="42"/>
        <end position="81"/>
    </location>
</feature>
<evidence type="ECO:0000256" key="1">
    <source>
        <dbReference type="ARBA" id="ARBA00022722"/>
    </source>
</evidence>
<accession>A0A3N4IB13</accession>
<proteinExistence type="predicted"/>
<dbReference type="Proteomes" id="UP000275078">
    <property type="component" value="Unassembled WGS sequence"/>
</dbReference>
<gene>
    <name evidence="5" type="ORF">BJ508DRAFT_375229</name>
</gene>
<dbReference type="GO" id="GO:0003676">
    <property type="term" value="F:nucleic acid binding"/>
    <property type="evidence" value="ECO:0007669"/>
    <property type="project" value="InterPro"/>
</dbReference>
<name>A0A3N4IB13_ASCIM</name>
<sequence>MNHLWSIGKGKLAARGLLRHHIPAFTMATFAQGRIRDGMALGREDSTEKTPPKLAPTMSPPREQRLPKALQHHSTTPNEIKSEGLNENMATNKALRRKHPKRLDWDNRWRNIKPSEYTKMRSSIKRLQHSRQVLNNESSTYARGCQVHPSSHHVFTKPTFDASKRIYHPAPPTLAKSSTPSSIIVLNCGTVELAFGREAICHLTAINYLSGTVLIDNTVSISSSERVTNWRTASTRLTAARMFRHDTQALALRGLEGARKELFQHIDSSSVIVGHGICKHLEALRICHSKILDFQVLCRQMRDRRILNLIDLETAVSEFLGMEIEGTCLDRAMAARELLIHWIRRNEYGRSKKDIRKQRARDQREDERVFCTPENYPTWFSCEHDKDGGMPSQFGEWGEKPWW</sequence>
<dbReference type="InterPro" id="IPR012337">
    <property type="entry name" value="RNaseH-like_sf"/>
</dbReference>
<keyword evidence="1" id="KW-0540">Nuclease</keyword>
<dbReference type="SUPFAM" id="SSF53098">
    <property type="entry name" value="Ribonuclease H-like"/>
    <property type="match status" value="1"/>
</dbReference>
<evidence type="ECO:0008006" key="7">
    <source>
        <dbReference type="Google" id="ProtNLM"/>
    </source>
</evidence>
<keyword evidence="3" id="KW-0269">Exonuclease</keyword>
<dbReference type="InterPro" id="IPR047021">
    <property type="entry name" value="REXO1/3/4-like"/>
</dbReference>
<dbReference type="GO" id="GO:0006364">
    <property type="term" value="P:rRNA processing"/>
    <property type="evidence" value="ECO:0007669"/>
    <property type="project" value="TreeGrafter"/>
</dbReference>
<dbReference type="OrthoDB" id="16516at2759"/>
<feature type="compositionally biased region" description="Basic and acidic residues" evidence="4">
    <location>
        <begin position="42"/>
        <end position="51"/>
    </location>
</feature>
<dbReference type="PANTHER" id="PTHR12801">
    <property type="entry name" value="RNA EXONUCLEASE REXO1 / RECO3 FAMILY MEMBER-RELATED"/>
    <property type="match status" value="1"/>
</dbReference>
<dbReference type="AlphaFoldDB" id="A0A3N4IB13"/>
<keyword evidence="6" id="KW-1185">Reference proteome</keyword>
<dbReference type="STRING" id="1160509.A0A3N4IB13"/>
<keyword evidence="2" id="KW-0378">Hydrolase</keyword>
<evidence type="ECO:0000256" key="2">
    <source>
        <dbReference type="ARBA" id="ARBA00022801"/>
    </source>
</evidence>
<evidence type="ECO:0000313" key="5">
    <source>
        <dbReference type="EMBL" id="RPA83262.1"/>
    </source>
</evidence>
<dbReference type="PANTHER" id="PTHR12801:SF114">
    <property type="entry name" value="EXONUCLEASE, PUTATIVE (AFU_ORTHOLOGUE AFUA_7G00870)-RELATED"/>
    <property type="match status" value="1"/>
</dbReference>
<dbReference type="GO" id="GO:0000027">
    <property type="term" value="P:ribosomal large subunit assembly"/>
    <property type="evidence" value="ECO:0007669"/>
    <property type="project" value="TreeGrafter"/>
</dbReference>
<dbReference type="GO" id="GO:0004527">
    <property type="term" value="F:exonuclease activity"/>
    <property type="evidence" value="ECO:0007669"/>
    <property type="project" value="UniProtKB-KW"/>
</dbReference>
<organism evidence="5 6">
    <name type="scientific">Ascobolus immersus RN42</name>
    <dbReference type="NCBI Taxonomy" id="1160509"/>
    <lineage>
        <taxon>Eukaryota</taxon>
        <taxon>Fungi</taxon>
        <taxon>Dikarya</taxon>
        <taxon>Ascomycota</taxon>
        <taxon>Pezizomycotina</taxon>
        <taxon>Pezizomycetes</taxon>
        <taxon>Pezizales</taxon>
        <taxon>Ascobolaceae</taxon>
        <taxon>Ascobolus</taxon>
    </lineage>
</organism>
<dbReference type="GO" id="GO:0005634">
    <property type="term" value="C:nucleus"/>
    <property type="evidence" value="ECO:0007669"/>
    <property type="project" value="TreeGrafter"/>
</dbReference>
<protein>
    <recommendedName>
        <fullName evidence="7">Exonuclease domain-containing protein</fullName>
    </recommendedName>
</protein>
<evidence type="ECO:0000256" key="3">
    <source>
        <dbReference type="ARBA" id="ARBA00022839"/>
    </source>
</evidence>